<evidence type="ECO:0000313" key="2">
    <source>
        <dbReference type="EMBL" id="KZT61643.1"/>
    </source>
</evidence>
<protein>
    <submittedName>
        <fullName evidence="2">NAD(P)-binding protein</fullName>
    </submittedName>
</protein>
<keyword evidence="3" id="KW-1185">Reference proteome</keyword>
<reference evidence="2 3" key="1">
    <citation type="journal article" date="2016" name="Mol. Biol. Evol.">
        <title>Comparative Genomics of Early-Diverging Mushroom-Forming Fungi Provides Insights into the Origins of Lignocellulose Decay Capabilities.</title>
        <authorList>
            <person name="Nagy L.G."/>
            <person name="Riley R."/>
            <person name="Tritt A."/>
            <person name="Adam C."/>
            <person name="Daum C."/>
            <person name="Floudas D."/>
            <person name="Sun H."/>
            <person name="Yadav J.S."/>
            <person name="Pangilinan J."/>
            <person name="Larsson K.H."/>
            <person name="Matsuura K."/>
            <person name="Barry K."/>
            <person name="Labutti K."/>
            <person name="Kuo R."/>
            <person name="Ohm R.A."/>
            <person name="Bhattacharya S.S."/>
            <person name="Shirouzu T."/>
            <person name="Yoshinaga Y."/>
            <person name="Martin F.M."/>
            <person name="Grigoriev I.V."/>
            <person name="Hibbett D.S."/>
        </authorList>
    </citation>
    <scope>NUCLEOTIDE SEQUENCE [LARGE SCALE GENOMIC DNA]</scope>
    <source>
        <strain evidence="2 3">HHB12733</strain>
    </source>
</reference>
<dbReference type="InterPro" id="IPR036291">
    <property type="entry name" value="NAD(P)-bd_dom_sf"/>
</dbReference>
<dbReference type="PANTHER" id="PTHR43157">
    <property type="entry name" value="PHOSPHATIDYLINOSITOL-GLYCAN BIOSYNTHESIS CLASS F PROTEIN-RELATED"/>
    <property type="match status" value="1"/>
</dbReference>
<name>A0A165JC16_9BASI</name>
<dbReference type="GO" id="GO:0016491">
    <property type="term" value="F:oxidoreductase activity"/>
    <property type="evidence" value="ECO:0007669"/>
    <property type="project" value="UniProtKB-KW"/>
</dbReference>
<dbReference type="EMBL" id="KV423921">
    <property type="protein sequence ID" value="KZT61643.1"/>
    <property type="molecule type" value="Genomic_DNA"/>
</dbReference>
<sequence>MRPVAYVRIAGSIDILPYKRFYAADKIPDLTGKVAVVTGGSGGIGAEICRYVMSLRLLAAFPKPNRQLAIHGAKVYILARGEARAQRIISEIKESRPSADLEFHELRLDSIAESIASAKALLQKVQRLDIVHLHAGFVVTSLEGTVDGLEPGIGIEHMGHFAFIMTLLPFLEKQSVDDVRIVVTSSRNHSLVPRPGIDFTTLGPSKPKDLDEVALRYGRAKLANVLMSNQLAKVLKSRGVTNVTVNSHDPGVIFTDLFKPIARELGCFGPLYLGWYKLISITPQEGALTALFLSTSPDVKGISGGYYVPIGRKAKCSKLAQDEALQKKLWEWSEEQMARVSSSS</sequence>
<organism evidence="2 3">
    <name type="scientific">Calocera cornea HHB12733</name>
    <dbReference type="NCBI Taxonomy" id="1353952"/>
    <lineage>
        <taxon>Eukaryota</taxon>
        <taxon>Fungi</taxon>
        <taxon>Dikarya</taxon>
        <taxon>Basidiomycota</taxon>
        <taxon>Agaricomycotina</taxon>
        <taxon>Dacrymycetes</taxon>
        <taxon>Dacrymycetales</taxon>
        <taxon>Dacrymycetaceae</taxon>
        <taxon>Calocera</taxon>
    </lineage>
</organism>
<dbReference type="InParanoid" id="A0A165JC16"/>
<dbReference type="Pfam" id="PF00106">
    <property type="entry name" value="adh_short"/>
    <property type="match status" value="1"/>
</dbReference>
<gene>
    <name evidence="2" type="ORF">CALCODRAFT_479682</name>
</gene>
<proteinExistence type="predicted"/>
<dbReference type="PRINTS" id="PR00081">
    <property type="entry name" value="GDHRDH"/>
</dbReference>
<dbReference type="SUPFAM" id="SSF51735">
    <property type="entry name" value="NAD(P)-binding Rossmann-fold domains"/>
    <property type="match status" value="1"/>
</dbReference>
<dbReference type="PANTHER" id="PTHR43157:SF31">
    <property type="entry name" value="PHOSPHATIDYLINOSITOL-GLYCAN BIOSYNTHESIS CLASS F PROTEIN"/>
    <property type="match status" value="1"/>
</dbReference>
<dbReference type="InterPro" id="IPR002347">
    <property type="entry name" value="SDR_fam"/>
</dbReference>
<dbReference type="AlphaFoldDB" id="A0A165JC16"/>
<dbReference type="Gene3D" id="3.40.50.720">
    <property type="entry name" value="NAD(P)-binding Rossmann-like Domain"/>
    <property type="match status" value="1"/>
</dbReference>
<evidence type="ECO:0000256" key="1">
    <source>
        <dbReference type="ARBA" id="ARBA00023002"/>
    </source>
</evidence>
<evidence type="ECO:0000313" key="3">
    <source>
        <dbReference type="Proteomes" id="UP000076842"/>
    </source>
</evidence>
<accession>A0A165JC16</accession>
<dbReference type="STRING" id="1353952.A0A165JC16"/>
<keyword evidence="1" id="KW-0560">Oxidoreductase</keyword>
<dbReference type="OrthoDB" id="191139at2759"/>
<dbReference type="Proteomes" id="UP000076842">
    <property type="component" value="Unassembled WGS sequence"/>
</dbReference>